<proteinExistence type="predicted"/>
<dbReference type="EMBL" id="UINC01169269">
    <property type="protein sequence ID" value="SVD72719.1"/>
    <property type="molecule type" value="Genomic_DNA"/>
</dbReference>
<dbReference type="AlphaFoldDB" id="A0A382XPE2"/>
<feature type="non-terminal residue" evidence="1">
    <location>
        <position position="1"/>
    </location>
</feature>
<accession>A0A382XPE2</accession>
<name>A0A382XPE2_9ZZZZ</name>
<sequence>KVEMTIVSSLFKKISFEPSSLGLVYVL</sequence>
<reference evidence="1" key="1">
    <citation type="submission" date="2018-05" db="EMBL/GenBank/DDBJ databases">
        <authorList>
            <person name="Lanie J.A."/>
            <person name="Ng W.-L."/>
            <person name="Kazmierczak K.M."/>
            <person name="Andrzejewski T.M."/>
            <person name="Davidsen T.M."/>
            <person name="Wayne K.J."/>
            <person name="Tettelin H."/>
            <person name="Glass J.I."/>
            <person name="Rusch D."/>
            <person name="Podicherti R."/>
            <person name="Tsui H.-C.T."/>
            <person name="Winkler M.E."/>
        </authorList>
    </citation>
    <scope>NUCLEOTIDE SEQUENCE</scope>
</reference>
<organism evidence="1">
    <name type="scientific">marine metagenome</name>
    <dbReference type="NCBI Taxonomy" id="408172"/>
    <lineage>
        <taxon>unclassified sequences</taxon>
        <taxon>metagenomes</taxon>
        <taxon>ecological metagenomes</taxon>
    </lineage>
</organism>
<evidence type="ECO:0000313" key="1">
    <source>
        <dbReference type="EMBL" id="SVD72719.1"/>
    </source>
</evidence>
<gene>
    <name evidence="1" type="ORF">METZ01_LOCUS425573</name>
</gene>
<protein>
    <submittedName>
        <fullName evidence="1">Uncharacterized protein</fullName>
    </submittedName>
</protein>